<name>A0ABU7G2R2_9ALTE</name>
<feature type="signal peptide" evidence="1">
    <location>
        <begin position="1"/>
        <end position="19"/>
    </location>
</feature>
<accession>A0ABU7G2R2</accession>
<organism evidence="2 3">
    <name type="scientific">Agarivorans aestuarii</name>
    <dbReference type="NCBI Taxonomy" id="1563703"/>
    <lineage>
        <taxon>Bacteria</taxon>
        <taxon>Pseudomonadati</taxon>
        <taxon>Pseudomonadota</taxon>
        <taxon>Gammaproteobacteria</taxon>
        <taxon>Alteromonadales</taxon>
        <taxon>Alteromonadaceae</taxon>
        <taxon>Agarivorans</taxon>
    </lineage>
</organism>
<proteinExistence type="predicted"/>
<evidence type="ECO:0000256" key="1">
    <source>
        <dbReference type="SAM" id="SignalP"/>
    </source>
</evidence>
<reference evidence="2 3" key="2">
    <citation type="submission" date="2023-12" db="EMBL/GenBank/DDBJ databases">
        <authorList>
            <consortium name="Cladostephus spongiosus"/>
            <person name="Lorente B."/>
            <person name="Cabral C."/>
            <person name="Frias J."/>
            <person name="Faria J."/>
            <person name="Toubarro D."/>
        </authorList>
    </citation>
    <scope>NUCLEOTIDE SEQUENCE [LARGE SCALE GENOMIC DNA]</scope>
    <source>
        <strain evidence="2 3">ZMCS4</strain>
    </source>
</reference>
<dbReference type="RefSeq" id="WP_329774945.1">
    <property type="nucleotide sequence ID" value="NZ_JAYDYW010000006.1"/>
</dbReference>
<evidence type="ECO:0000313" key="2">
    <source>
        <dbReference type="EMBL" id="MEE1673693.1"/>
    </source>
</evidence>
<gene>
    <name evidence="2" type="ORF">SNR37_003119</name>
</gene>
<evidence type="ECO:0000313" key="3">
    <source>
        <dbReference type="Proteomes" id="UP001310248"/>
    </source>
</evidence>
<protein>
    <submittedName>
        <fullName evidence="2">Uncharacterized protein</fullName>
    </submittedName>
</protein>
<dbReference type="Proteomes" id="UP001310248">
    <property type="component" value="Unassembled WGS sequence"/>
</dbReference>
<keyword evidence="1" id="KW-0732">Signal</keyword>
<dbReference type="EMBL" id="JAYDYW010000006">
    <property type="protein sequence ID" value="MEE1673693.1"/>
    <property type="molecule type" value="Genomic_DNA"/>
</dbReference>
<sequence>MAQFALIWLLLLVSTFSQAAWQQQWQLELDAGFASASNSPVFASEDQGFADAALRWFPQYGNLQAQLVALSQNKQKQDNQHDLIFAELFWKTEVAERDLLVGKQRIDLGVSYGFRPLDMFLPYRRNPVAIQVEEGVGVLSLSQFSGSGEYALFYTDSYLATESEGLQQRGAGLRWYQLSNNSEWQVLTYYDNKRALNLGGTWVTTFGDAWEVHAESRYQQHYLRAVSHLNPDNIGTVSPVSEQEFKHGFQALIGMTWANLNGDNLILEYWFDNRALNQQEWQNVADISRYLEQQNGGISQLRYSQGEVFNGQNLVQHNLMLHWHRDIEDWQPAFDLMLAPEDGGVIATARLDYEFSQGWTLGARLRYLGGASSAVYSLLPESKIGLIKLEGYF</sequence>
<reference evidence="3" key="1">
    <citation type="submission" date="2023-07" db="EMBL/GenBank/DDBJ databases">
        <title>Draft genome sequence of Agarivorans aestuarii strain ZMCS4, a CAZymes producing bacteria isolated from the marine brown algae Clodostephus spongiosus.</title>
        <authorList>
            <person name="Lorente B."/>
            <person name="Cabral C."/>
            <person name="Frias J."/>
            <person name="Faria J."/>
            <person name="Toubarro D."/>
        </authorList>
    </citation>
    <scope>NUCLEOTIDE SEQUENCE [LARGE SCALE GENOMIC DNA]</scope>
    <source>
        <strain evidence="3">ZMCS4</strain>
    </source>
</reference>
<comment type="caution">
    <text evidence="2">The sequence shown here is derived from an EMBL/GenBank/DDBJ whole genome shotgun (WGS) entry which is preliminary data.</text>
</comment>
<keyword evidence="3" id="KW-1185">Reference proteome</keyword>
<feature type="chain" id="PRO_5047102593" evidence="1">
    <location>
        <begin position="20"/>
        <end position="393"/>
    </location>
</feature>